<name>A0A7C3WGE4_9BACT</name>
<evidence type="ECO:0000256" key="1">
    <source>
        <dbReference type="SAM" id="Phobius"/>
    </source>
</evidence>
<proteinExistence type="predicted"/>
<feature type="transmembrane region" description="Helical" evidence="1">
    <location>
        <begin position="6"/>
        <end position="27"/>
    </location>
</feature>
<evidence type="ECO:0000313" key="2">
    <source>
        <dbReference type="EMBL" id="HGB13868.1"/>
    </source>
</evidence>
<dbReference type="GO" id="GO:0043165">
    <property type="term" value="P:Gram-negative-bacterium-type cell outer membrane assembly"/>
    <property type="evidence" value="ECO:0007669"/>
    <property type="project" value="InterPro"/>
</dbReference>
<dbReference type="AlphaFoldDB" id="A0A7C3WGE4"/>
<sequence>MTEGIWVAVFLQIFVALALICLTGCGYRPVGGTMAFSGERPTLAIPLFDNSSTEVGLEAVFANAFVETFSRSGAVRVTPRPEEADLVLEGRVSSLEHSSVAFYDLDRSLVRKVTIHVELSLKNRRTGKTVWKDREVLAEDYVVSSDYHLGEATRAMGIRRGAATLSRRVLDKLLLIL</sequence>
<keyword evidence="1" id="KW-0472">Membrane</keyword>
<keyword evidence="1" id="KW-1133">Transmembrane helix</keyword>
<dbReference type="EMBL" id="DTHB01000016">
    <property type="protein sequence ID" value="HGB13868.1"/>
    <property type="molecule type" value="Genomic_DNA"/>
</dbReference>
<dbReference type="Pfam" id="PF04390">
    <property type="entry name" value="LptE"/>
    <property type="match status" value="1"/>
</dbReference>
<accession>A0A7C3WGE4</accession>
<reference evidence="2" key="1">
    <citation type="journal article" date="2020" name="mSystems">
        <title>Genome- and Community-Level Interaction Insights into Carbon Utilization and Element Cycling Functions of Hydrothermarchaeota in Hydrothermal Sediment.</title>
        <authorList>
            <person name="Zhou Z."/>
            <person name="Liu Y."/>
            <person name="Xu W."/>
            <person name="Pan J."/>
            <person name="Luo Z.H."/>
            <person name="Li M."/>
        </authorList>
    </citation>
    <scope>NUCLEOTIDE SEQUENCE [LARGE SCALE GENOMIC DNA]</scope>
    <source>
        <strain evidence="2">SpSt-776</strain>
    </source>
</reference>
<comment type="caution">
    <text evidence="2">The sequence shown here is derived from an EMBL/GenBank/DDBJ whole genome shotgun (WGS) entry which is preliminary data.</text>
</comment>
<gene>
    <name evidence="2" type="ORF">ENV62_01320</name>
</gene>
<evidence type="ECO:0008006" key="3">
    <source>
        <dbReference type="Google" id="ProtNLM"/>
    </source>
</evidence>
<keyword evidence="1" id="KW-0812">Transmembrane</keyword>
<dbReference type="InterPro" id="IPR007485">
    <property type="entry name" value="LPS_assembly_LptE"/>
</dbReference>
<organism evidence="2">
    <name type="scientific">Desulfobacca acetoxidans</name>
    <dbReference type="NCBI Taxonomy" id="60893"/>
    <lineage>
        <taxon>Bacteria</taxon>
        <taxon>Pseudomonadati</taxon>
        <taxon>Thermodesulfobacteriota</taxon>
        <taxon>Desulfobaccia</taxon>
        <taxon>Desulfobaccales</taxon>
        <taxon>Desulfobaccaceae</taxon>
        <taxon>Desulfobacca</taxon>
    </lineage>
</organism>
<protein>
    <recommendedName>
        <fullName evidence="3">LPS-assembly lipoprotein LptE</fullName>
    </recommendedName>
</protein>
<dbReference type="GO" id="GO:0019867">
    <property type="term" value="C:outer membrane"/>
    <property type="evidence" value="ECO:0007669"/>
    <property type="project" value="InterPro"/>
</dbReference>